<dbReference type="AlphaFoldDB" id="A0A378INQ9"/>
<dbReference type="Proteomes" id="UP000054854">
    <property type="component" value="Unassembled WGS sequence"/>
</dbReference>
<feature type="domain" description="Rap1a immunity protein" evidence="1">
    <location>
        <begin position="24"/>
        <end position="115"/>
    </location>
</feature>
<dbReference type="EMBL" id="LNXX01000009">
    <property type="protein sequence ID" value="KTC89282.1"/>
    <property type="molecule type" value="Genomic_DNA"/>
</dbReference>
<dbReference type="Pfam" id="PF18602">
    <property type="entry name" value="Rap1a"/>
    <property type="match status" value="1"/>
</dbReference>
<evidence type="ECO:0000313" key="5">
    <source>
        <dbReference type="Proteomes" id="UP000255316"/>
    </source>
</evidence>
<accession>A0A378INQ9</accession>
<dbReference type="Proteomes" id="UP000255316">
    <property type="component" value="Unassembled WGS sequence"/>
</dbReference>
<organism evidence="3 5">
    <name type="scientific">Legionella cincinnatiensis</name>
    <dbReference type="NCBI Taxonomy" id="28085"/>
    <lineage>
        <taxon>Bacteria</taxon>
        <taxon>Pseudomonadati</taxon>
        <taxon>Pseudomonadota</taxon>
        <taxon>Gammaproteobacteria</taxon>
        <taxon>Legionellales</taxon>
        <taxon>Legionellaceae</taxon>
        <taxon>Legionella</taxon>
    </lineage>
</organism>
<evidence type="ECO:0000259" key="1">
    <source>
        <dbReference type="Pfam" id="PF18602"/>
    </source>
</evidence>
<sequence>MKFHFRISVLLTLLIFVTNTFPLTAEELLRQCTINPNGYCLGYITGLYDGWTTSNIQEILKEQSCPPSDSSGLKLAVSNVQMVWVFMKWATDHPESLYLQDWQSVSEAFAKAWPCPN</sequence>
<dbReference type="OrthoDB" id="5516488at2"/>
<evidence type="ECO:0000313" key="4">
    <source>
        <dbReference type="Proteomes" id="UP000054854"/>
    </source>
</evidence>
<name>A0A378INQ9_9GAMM</name>
<reference evidence="2 4" key="1">
    <citation type="submission" date="2015-11" db="EMBL/GenBank/DDBJ databases">
        <title>Genomic analysis of 38 Legionella species identifies large and diverse effector repertoires.</title>
        <authorList>
            <person name="Burstein D."/>
            <person name="Amaro F."/>
            <person name="Zusman T."/>
            <person name="Lifshitz Z."/>
            <person name="Cohen O."/>
            <person name="Gilbert J.A."/>
            <person name="Pupko T."/>
            <person name="Shuman H.A."/>
            <person name="Segal G."/>
        </authorList>
    </citation>
    <scope>NUCLEOTIDE SEQUENCE [LARGE SCALE GENOMIC DNA]</scope>
    <source>
        <strain evidence="2 4">CDC#72-OH-14</strain>
    </source>
</reference>
<protein>
    <recommendedName>
        <fullName evidence="1">Rap1a immunity protein domain-containing protein</fullName>
    </recommendedName>
</protein>
<proteinExistence type="predicted"/>
<dbReference type="EMBL" id="UGNX01000001">
    <property type="protein sequence ID" value="STX36295.1"/>
    <property type="molecule type" value="Genomic_DNA"/>
</dbReference>
<dbReference type="RefSeq" id="WP_058464405.1">
    <property type="nucleotide sequence ID" value="NZ_CAAAHQ010000039.1"/>
</dbReference>
<dbReference type="InterPro" id="IPR041238">
    <property type="entry name" value="Rap1a"/>
</dbReference>
<reference evidence="3 5" key="2">
    <citation type="submission" date="2018-06" db="EMBL/GenBank/DDBJ databases">
        <authorList>
            <consortium name="Pathogen Informatics"/>
            <person name="Doyle S."/>
        </authorList>
    </citation>
    <scope>NUCLEOTIDE SEQUENCE [LARGE SCALE GENOMIC DNA]</scope>
    <source>
        <strain evidence="3 5">NCTC12438</strain>
    </source>
</reference>
<evidence type="ECO:0000313" key="3">
    <source>
        <dbReference type="EMBL" id="STX36295.1"/>
    </source>
</evidence>
<keyword evidence="4" id="KW-1185">Reference proteome</keyword>
<evidence type="ECO:0000313" key="2">
    <source>
        <dbReference type="EMBL" id="KTC89282.1"/>
    </source>
</evidence>
<gene>
    <name evidence="2" type="ORF">Lcin_1197</name>
    <name evidence="3" type="ORF">NCTC12438_02926</name>
</gene>